<comment type="caution">
    <text evidence="1">The sequence shown here is derived from an EMBL/GenBank/DDBJ whole genome shotgun (WGS) entry which is preliminary data.</text>
</comment>
<organism evidence="1 2">
    <name type="scientific">Russula earlei</name>
    <dbReference type="NCBI Taxonomy" id="71964"/>
    <lineage>
        <taxon>Eukaryota</taxon>
        <taxon>Fungi</taxon>
        <taxon>Dikarya</taxon>
        <taxon>Basidiomycota</taxon>
        <taxon>Agaricomycotina</taxon>
        <taxon>Agaricomycetes</taxon>
        <taxon>Russulales</taxon>
        <taxon>Russulaceae</taxon>
        <taxon>Russula</taxon>
    </lineage>
</organism>
<protein>
    <submittedName>
        <fullName evidence="1">Uncharacterized protein</fullName>
    </submittedName>
</protein>
<evidence type="ECO:0000313" key="1">
    <source>
        <dbReference type="EMBL" id="KAI9507078.1"/>
    </source>
</evidence>
<gene>
    <name evidence="1" type="ORF">F5148DRAFT_1208386</name>
</gene>
<evidence type="ECO:0000313" key="2">
    <source>
        <dbReference type="Proteomes" id="UP001207468"/>
    </source>
</evidence>
<proteinExistence type="predicted"/>
<keyword evidence="2" id="KW-1185">Reference proteome</keyword>
<reference evidence="1" key="1">
    <citation type="submission" date="2021-03" db="EMBL/GenBank/DDBJ databases">
        <title>Evolutionary priming and transition to the ectomycorrhizal habit in an iconic lineage of mushroom-forming fungi: is preadaptation a requirement?</title>
        <authorList>
            <consortium name="DOE Joint Genome Institute"/>
            <person name="Looney B.P."/>
            <person name="Miyauchi S."/>
            <person name="Morin E."/>
            <person name="Drula E."/>
            <person name="Courty P.E."/>
            <person name="Chicoki N."/>
            <person name="Fauchery L."/>
            <person name="Kohler A."/>
            <person name="Kuo A."/>
            <person name="LaButti K."/>
            <person name="Pangilinan J."/>
            <person name="Lipzen A."/>
            <person name="Riley R."/>
            <person name="Andreopoulos W."/>
            <person name="He G."/>
            <person name="Johnson J."/>
            <person name="Barry K.W."/>
            <person name="Grigoriev I.V."/>
            <person name="Nagy L."/>
            <person name="Hibbett D."/>
            <person name="Henrissat B."/>
            <person name="Matheny P.B."/>
            <person name="Labbe J."/>
            <person name="Martin A.F."/>
        </authorList>
    </citation>
    <scope>NUCLEOTIDE SEQUENCE</scope>
    <source>
        <strain evidence="1">BPL698</strain>
    </source>
</reference>
<name>A0ACC0U5U4_9AGAM</name>
<dbReference type="EMBL" id="JAGFNK010000141">
    <property type="protein sequence ID" value="KAI9507078.1"/>
    <property type="molecule type" value="Genomic_DNA"/>
</dbReference>
<accession>A0ACC0U5U4</accession>
<dbReference type="Proteomes" id="UP001207468">
    <property type="component" value="Unassembled WGS sequence"/>
</dbReference>
<sequence length="164" mass="18059">MYLLWWDKPLNVRCGVRVYEKRPTEQPDEDVDGRVADPVGFWAALGDAVSKKLPAAIVPALATALAFGAIHCTGWSFTFPSSAERTLWRVASVSITAVPALLIIVAFVGEALDSEILEYMIGFMAISLYILSRLVLLLLPFLSLRSLPPAAYHVVHWTSLIPHV</sequence>